<evidence type="ECO:0000313" key="2">
    <source>
        <dbReference type="EMBL" id="GAG93094.1"/>
    </source>
</evidence>
<keyword evidence="1" id="KW-0472">Membrane</keyword>
<sequence length="73" mass="8045">MILNLLQMGGPIDGRTLFLILMAAFLGGDILLLKLGLTIIKAQKRTRMKWVAVSFLIQFGVILIISSPMFLLG</sequence>
<feature type="non-terminal residue" evidence="2">
    <location>
        <position position="73"/>
    </location>
</feature>
<dbReference type="AlphaFoldDB" id="X1BB36"/>
<protein>
    <submittedName>
        <fullName evidence="2">Uncharacterized protein</fullName>
    </submittedName>
</protein>
<keyword evidence="1" id="KW-0812">Transmembrane</keyword>
<name>X1BB36_9ZZZZ</name>
<feature type="transmembrane region" description="Helical" evidence="1">
    <location>
        <begin position="16"/>
        <end position="38"/>
    </location>
</feature>
<gene>
    <name evidence="2" type="ORF">S01H4_36527</name>
</gene>
<organism evidence="2">
    <name type="scientific">marine sediment metagenome</name>
    <dbReference type="NCBI Taxonomy" id="412755"/>
    <lineage>
        <taxon>unclassified sequences</taxon>
        <taxon>metagenomes</taxon>
        <taxon>ecological metagenomes</taxon>
    </lineage>
</organism>
<comment type="caution">
    <text evidence="2">The sequence shown here is derived from an EMBL/GenBank/DDBJ whole genome shotgun (WGS) entry which is preliminary data.</text>
</comment>
<feature type="transmembrane region" description="Helical" evidence="1">
    <location>
        <begin position="50"/>
        <end position="71"/>
    </location>
</feature>
<accession>X1BB36</accession>
<reference evidence="2" key="1">
    <citation type="journal article" date="2014" name="Front. Microbiol.">
        <title>High frequency of phylogenetically diverse reductive dehalogenase-homologous genes in deep subseafloor sedimentary metagenomes.</title>
        <authorList>
            <person name="Kawai M."/>
            <person name="Futagami T."/>
            <person name="Toyoda A."/>
            <person name="Takaki Y."/>
            <person name="Nishi S."/>
            <person name="Hori S."/>
            <person name="Arai W."/>
            <person name="Tsubouchi T."/>
            <person name="Morono Y."/>
            <person name="Uchiyama I."/>
            <person name="Ito T."/>
            <person name="Fujiyama A."/>
            <person name="Inagaki F."/>
            <person name="Takami H."/>
        </authorList>
    </citation>
    <scope>NUCLEOTIDE SEQUENCE</scope>
    <source>
        <strain evidence="2">Expedition CK06-06</strain>
    </source>
</reference>
<evidence type="ECO:0000256" key="1">
    <source>
        <dbReference type="SAM" id="Phobius"/>
    </source>
</evidence>
<dbReference type="EMBL" id="BART01019539">
    <property type="protein sequence ID" value="GAG93094.1"/>
    <property type="molecule type" value="Genomic_DNA"/>
</dbReference>
<proteinExistence type="predicted"/>
<keyword evidence="1" id="KW-1133">Transmembrane helix</keyword>